<gene>
    <name evidence="3" type="ORF">ACFOUO_05025</name>
</gene>
<dbReference type="GO" id="GO:0004519">
    <property type="term" value="F:endonuclease activity"/>
    <property type="evidence" value="ECO:0007669"/>
    <property type="project" value="UniProtKB-KW"/>
</dbReference>
<keyword evidence="4" id="KW-1185">Reference proteome</keyword>
<dbReference type="InterPro" id="IPR011335">
    <property type="entry name" value="Restrct_endonuc-II-like"/>
</dbReference>
<feature type="domain" description="Restriction system protein Mrr-like N-terminal" evidence="2">
    <location>
        <begin position="6"/>
        <end position="90"/>
    </location>
</feature>
<protein>
    <submittedName>
        <fullName evidence="3">Restriction endonuclease</fullName>
        <ecNumber evidence="3">3.1.21.-</ecNumber>
    </submittedName>
</protein>
<dbReference type="Pfam" id="PF14338">
    <property type="entry name" value="Mrr_N"/>
    <property type="match status" value="1"/>
</dbReference>
<dbReference type="PANTHER" id="PTHR30015:SF7">
    <property type="entry name" value="TYPE IV METHYL-DIRECTED RESTRICTION ENZYME ECOKMRR"/>
    <property type="match status" value="1"/>
</dbReference>
<dbReference type="GO" id="GO:0016787">
    <property type="term" value="F:hydrolase activity"/>
    <property type="evidence" value="ECO:0007669"/>
    <property type="project" value="UniProtKB-KW"/>
</dbReference>
<dbReference type="Gene3D" id="3.40.1350.10">
    <property type="match status" value="1"/>
</dbReference>
<sequence>MAVPDYQSFMLPFLKILGDNQVHTLSEIKECLAKEFSLTEEDRKEFLPSGRQRTFDNRIGWARTYLKKALLLESPERARFKITSRGQEILGMNLEKIDVQFLSRYPEFQEFKNGYKTNQIGSGVAESKENDKTPEENLEGVYKELRKELNKEVLEVVKECSPTFFEKLVVDVLVSMGYGGSRADAGQAIGRSGDEGVDGIIKEDKLGLDAIYIQAKRWNGTVGRPEIQKFAGSLIGQGAHKGVFITTSRFTDGALEYVERIDRKIVLIDGEQLVEYMVDYDIGVNEYARYVIKRIDTDYFVED</sequence>
<dbReference type="PANTHER" id="PTHR30015">
    <property type="entry name" value="MRR RESTRICTION SYSTEM PROTEIN"/>
    <property type="match status" value="1"/>
</dbReference>
<name>A0ABV8JJP0_9BACL</name>
<keyword evidence="3" id="KW-0255">Endonuclease</keyword>
<dbReference type="SUPFAM" id="SSF52980">
    <property type="entry name" value="Restriction endonuclease-like"/>
    <property type="match status" value="1"/>
</dbReference>
<comment type="caution">
    <text evidence="3">The sequence shown here is derived from an EMBL/GenBank/DDBJ whole genome shotgun (WGS) entry which is preliminary data.</text>
</comment>
<dbReference type="InterPro" id="IPR052906">
    <property type="entry name" value="Type_IV_Methyl-Rstrct_Enzyme"/>
</dbReference>
<reference evidence="4" key="1">
    <citation type="journal article" date="2019" name="Int. J. Syst. Evol. Microbiol.">
        <title>The Global Catalogue of Microorganisms (GCM) 10K type strain sequencing project: providing services to taxonomists for standard genome sequencing and annotation.</title>
        <authorList>
            <consortium name="The Broad Institute Genomics Platform"/>
            <consortium name="The Broad Institute Genome Sequencing Center for Infectious Disease"/>
            <person name="Wu L."/>
            <person name="Ma J."/>
        </authorList>
    </citation>
    <scope>NUCLEOTIDE SEQUENCE [LARGE SCALE GENOMIC DNA]</scope>
    <source>
        <strain evidence="4">IBRC-M 10813</strain>
    </source>
</reference>
<evidence type="ECO:0000259" key="2">
    <source>
        <dbReference type="Pfam" id="PF14338"/>
    </source>
</evidence>
<dbReference type="EMBL" id="JBHSAP010000007">
    <property type="protein sequence ID" value="MFC4076169.1"/>
    <property type="molecule type" value="Genomic_DNA"/>
</dbReference>
<dbReference type="RefSeq" id="WP_380702774.1">
    <property type="nucleotide sequence ID" value="NZ_JBHSAP010000007.1"/>
</dbReference>
<dbReference type="Proteomes" id="UP001595843">
    <property type="component" value="Unassembled WGS sequence"/>
</dbReference>
<keyword evidence="3" id="KW-0378">Hydrolase</keyword>
<evidence type="ECO:0000313" key="3">
    <source>
        <dbReference type="EMBL" id="MFC4076169.1"/>
    </source>
</evidence>
<dbReference type="InterPro" id="IPR025745">
    <property type="entry name" value="Mrr-like_N_dom"/>
</dbReference>
<proteinExistence type="predicted"/>
<feature type="domain" description="Restriction endonuclease type IV Mrr" evidence="1">
    <location>
        <begin position="158"/>
        <end position="277"/>
    </location>
</feature>
<accession>A0ABV8JJP0</accession>
<dbReference type="EC" id="3.1.21.-" evidence="3"/>
<dbReference type="InterPro" id="IPR011856">
    <property type="entry name" value="tRNA_endonuc-like_dom_sf"/>
</dbReference>
<evidence type="ECO:0000313" key="4">
    <source>
        <dbReference type="Proteomes" id="UP001595843"/>
    </source>
</evidence>
<dbReference type="Pfam" id="PF04471">
    <property type="entry name" value="Mrr_cat"/>
    <property type="match status" value="1"/>
</dbReference>
<dbReference type="InterPro" id="IPR007560">
    <property type="entry name" value="Restrct_endonuc_IV_Mrr"/>
</dbReference>
<evidence type="ECO:0000259" key="1">
    <source>
        <dbReference type="Pfam" id="PF04471"/>
    </source>
</evidence>
<keyword evidence="3" id="KW-0540">Nuclease</keyword>
<organism evidence="3 4">
    <name type="scientific">Salinithrix halophila</name>
    <dbReference type="NCBI Taxonomy" id="1485204"/>
    <lineage>
        <taxon>Bacteria</taxon>
        <taxon>Bacillati</taxon>
        <taxon>Bacillota</taxon>
        <taxon>Bacilli</taxon>
        <taxon>Bacillales</taxon>
        <taxon>Thermoactinomycetaceae</taxon>
        <taxon>Salinithrix</taxon>
    </lineage>
</organism>